<proteinExistence type="predicted"/>
<dbReference type="EMBL" id="KZ819285">
    <property type="protein sequence ID" value="PWO00279.1"/>
    <property type="molecule type" value="Genomic_DNA"/>
</dbReference>
<organism evidence="2 3">
    <name type="scientific">Tilletiopsis washingtonensis</name>
    <dbReference type="NCBI Taxonomy" id="58919"/>
    <lineage>
        <taxon>Eukaryota</taxon>
        <taxon>Fungi</taxon>
        <taxon>Dikarya</taxon>
        <taxon>Basidiomycota</taxon>
        <taxon>Ustilaginomycotina</taxon>
        <taxon>Exobasidiomycetes</taxon>
        <taxon>Entylomatales</taxon>
        <taxon>Entylomatales incertae sedis</taxon>
        <taxon>Tilletiopsis</taxon>
    </lineage>
</organism>
<dbReference type="GeneID" id="37268012"/>
<reference evidence="2 3" key="1">
    <citation type="journal article" date="2018" name="Mol. Biol. Evol.">
        <title>Broad Genomic Sampling Reveals a Smut Pathogenic Ancestry of the Fungal Clade Ustilaginomycotina.</title>
        <authorList>
            <person name="Kijpornyongpan T."/>
            <person name="Mondo S.J."/>
            <person name="Barry K."/>
            <person name="Sandor L."/>
            <person name="Lee J."/>
            <person name="Lipzen A."/>
            <person name="Pangilinan J."/>
            <person name="LaButti K."/>
            <person name="Hainaut M."/>
            <person name="Henrissat B."/>
            <person name="Grigoriev I.V."/>
            <person name="Spatafora J.W."/>
            <person name="Aime M.C."/>
        </authorList>
    </citation>
    <scope>NUCLEOTIDE SEQUENCE [LARGE SCALE GENOMIC DNA]</scope>
    <source>
        <strain evidence="2 3">MCA 4186</strain>
    </source>
</reference>
<evidence type="ECO:0000313" key="3">
    <source>
        <dbReference type="Proteomes" id="UP000245946"/>
    </source>
</evidence>
<evidence type="ECO:0000313" key="2">
    <source>
        <dbReference type="EMBL" id="PWO00279.1"/>
    </source>
</evidence>
<feature type="region of interest" description="Disordered" evidence="1">
    <location>
        <begin position="82"/>
        <end position="107"/>
    </location>
</feature>
<dbReference type="Proteomes" id="UP000245946">
    <property type="component" value="Unassembled WGS sequence"/>
</dbReference>
<keyword evidence="3" id="KW-1185">Reference proteome</keyword>
<dbReference type="RefSeq" id="XP_025600557.1">
    <property type="nucleotide sequence ID" value="XM_025740466.1"/>
</dbReference>
<evidence type="ECO:0000256" key="1">
    <source>
        <dbReference type="SAM" id="MobiDB-lite"/>
    </source>
</evidence>
<accession>A0A316ZGU7</accession>
<dbReference type="AlphaFoldDB" id="A0A316ZGU7"/>
<gene>
    <name evidence="2" type="ORF">FA09DRAFT_304330</name>
</gene>
<sequence>MLSRCHSCRRDRLHCSGPWRVGKTLIAHLWPRLAHAVSATSQLPCCTSLARWWLETHSLAGPPLEPSLSCCAARRRLHSLDAQGEQVRGTAGKKDSRRTQAVSRAWG</sequence>
<protein>
    <submittedName>
        <fullName evidence="2">Uncharacterized protein</fullName>
    </submittedName>
</protein>
<name>A0A316ZGU7_9BASI</name>
<feature type="non-terminal residue" evidence="2">
    <location>
        <position position="107"/>
    </location>
</feature>